<feature type="region of interest" description="Disordered" evidence="5">
    <location>
        <begin position="174"/>
        <end position="231"/>
    </location>
</feature>
<sequence>MLSPWKSALTRLSTRTPKAPPAHALVLRTPLPLHHRNFTTSTRICNNPPPEPKNPTVISIPEISEEDLALLNEFKHTKIEPRNNPSTTSPPSNEPFWIKRERKLKSKHQQWSPHRKLSRTEMIKLKEMRENFPEYRTIDLADFFHISPEAVRRILHSKWVPNDRDEDRLMERWGRRKQEKQAQLEEARRAAGNAGGGGGEKNRKKVFTQKNHKKVDHRGLNKDYMSIGRRF</sequence>
<comment type="function">
    <text evidence="1">Required for respiratory activity and maintenance and expression of the mitochondrial genome.</text>
</comment>
<dbReference type="InterPro" id="IPR010487">
    <property type="entry name" value="NGRN/Rrg9"/>
</dbReference>
<feature type="compositionally biased region" description="Basic residues" evidence="5">
    <location>
        <begin position="202"/>
        <end position="216"/>
    </location>
</feature>
<protein>
    <recommendedName>
        <fullName evidence="4">Required for respiratory growth protein 9, mitochondrial</fullName>
    </recommendedName>
</protein>
<evidence type="ECO:0000256" key="4">
    <source>
        <dbReference type="ARBA" id="ARBA00013566"/>
    </source>
</evidence>
<gene>
    <name evidence="6" type="ORF">LODBEIA_P36090</name>
</gene>
<reference evidence="6 7" key="1">
    <citation type="submission" date="2024-03" db="EMBL/GenBank/DDBJ databases">
        <authorList>
            <person name="Brejova B."/>
        </authorList>
    </citation>
    <scope>NUCLEOTIDE SEQUENCE [LARGE SCALE GENOMIC DNA]</scope>
    <source>
        <strain evidence="6 7">CBS 14171</strain>
    </source>
</reference>
<dbReference type="EMBL" id="OZ022408">
    <property type="protein sequence ID" value="CAK9439509.1"/>
    <property type="molecule type" value="Genomic_DNA"/>
</dbReference>
<name>A0ABP0ZMJ9_9ASCO</name>
<dbReference type="Pfam" id="PF06413">
    <property type="entry name" value="Neugrin"/>
    <property type="match status" value="1"/>
</dbReference>
<dbReference type="PANTHER" id="PTHR13475">
    <property type="entry name" value="NEUGRIN"/>
    <property type="match status" value="1"/>
</dbReference>
<evidence type="ECO:0000256" key="1">
    <source>
        <dbReference type="ARBA" id="ARBA00003548"/>
    </source>
</evidence>
<evidence type="ECO:0000256" key="3">
    <source>
        <dbReference type="ARBA" id="ARBA00010895"/>
    </source>
</evidence>
<comment type="subcellular location">
    <subcellularLocation>
        <location evidence="2">Mitochondrion</location>
    </subcellularLocation>
</comment>
<evidence type="ECO:0000313" key="7">
    <source>
        <dbReference type="Proteomes" id="UP001497383"/>
    </source>
</evidence>
<organism evidence="6 7">
    <name type="scientific">Lodderomyces beijingensis</name>
    <dbReference type="NCBI Taxonomy" id="1775926"/>
    <lineage>
        <taxon>Eukaryota</taxon>
        <taxon>Fungi</taxon>
        <taxon>Dikarya</taxon>
        <taxon>Ascomycota</taxon>
        <taxon>Saccharomycotina</taxon>
        <taxon>Pichiomycetes</taxon>
        <taxon>Debaryomycetaceae</taxon>
        <taxon>Candida/Lodderomyces clade</taxon>
        <taxon>Lodderomyces</taxon>
    </lineage>
</organism>
<dbReference type="Proteomes" id="UP001497383">
    <property type="component" value="Chromosome 4"/>
</dbReference>
<keyword evidence="7" id="KW-1185">Reference proteome</keyword>
<feature type="compositionally biased region" description="Basic and acidic residues" evidence="5">
    <location>
        <begin position="179"/>
        <end position="189"/>
    </location>
</feature>
<feature type="region of interest" description="Disordered" evidence="5">
    <location>
        <begin position="77"/>
        <end position="96"/>
    </location>
</feature>
<dbReference type="RefSeq" id="XP_066830547.1">
    <property type="nucleotide sequence ID" value="XM_066973738.1"/>
</dbReference>
<accession>A0ABP0ZMJ9</accession>
<feature type="region of interest" description="Disordered" evidence="5">
    <location>
        <begin position="1"/>
        <end position="20"/>
    </location>
</feature>
<proteinExistence type="inferred from homology"/>
<dbReference type="GeneID" id="92208805"/>
<evidence type="ECO:0000256" key="5">
    <source>
        <dbReference type="SAM" id="MobiDB-lite"/>
    </source>
</evidence>
<evidence type="ECO:0000256" key="2">
    <source>
        <dbReference type="ARBA" id="ARBA00004173"/>
    </source>
</evidence>
<dbReference type="PANTHER" id="PTHR13475:SF3">
    <property type="entry name" value="NEUGRIN"/>
    <property type="match status" value="1"/>
</dbReference>
<comment type="similarity">
    <text evidence="3">Belongs to the RRG9 family.</text>
</comment>
<evidence type="ECO:0000313" key="6">
    <source>
        <dbReference type="EMBL" id="CAK9439509.1"/>
    </source>
</evidence>